<keyword evidence="2" id="KW-0378">Hydrolase</keyword>
<dbReference type="Pfam" id="PF13487">
    <property type="entry name" value="HD_5"/>
    <property type="match status" value="1"/>
</dbReference>
<gene>
    <name evidence="2" type="ORF">AWN73_12865</name>
</gene>
<dbReference type="Gene3D" id="1.10.3210.10">
    <property type="entry name" value="Hypothetical protein af1432"/>
    <property type="match status" value="1"/>
</dbReference>
<dbReference type="PANTHER" id="PTHR43155">
    <property type="entry name" value="CYCLIC DI-GMP PHOSPHODIESTERASE PA4108-RELATED"/>
    <property type="match status" value="1"/>
</dbReference>
<name>A0A2S7FAV9_CLOBU</name>
<evidence type="ECO:0000259" key="1">
    <source>
        <dbReference type="PROSITE" id="PS51832"/>
    </source>
</evidence>
<dbReference type="Proteomes" id="UP000238081">
    <property type="component" value="Unassembled WGS sequence"/>
</dbReference>
<evidence type="ECO:0000313" key="2">
    <source>
        <dbReference type="EMBL" id="PPV15008.1"/>
    </source>
</evidence>
<dbReference type="RefSeq" id="WP_024039274.1">
    <property type="nucleotide sequence ID" value="NZ_CANCWB010000005.1"/>
</dbReference>
<sequence length="349" mass="40009">MKKGSLLNVSELKQGMIISKDIIENGTLLVKKGTIITDELISLLKKSYFLEKIEIDVSDVDISENSKELELKNVEESFKQVAHELQEMFSKMNKIRKTDLDELREFAVRIQNQLNYTEVVVCNVVFKGSGNDNIYRHGVNVAVLSALIGRWIGLEKSKINLLIYSALLHDFGITKLDQKYQRKPDIIMAENYKEVKEHAKIAYKCVDLIPYLDKSVSYGVLMHHEREDGTGFPLGIKGEKIHYFAKIIAIADELDVLNSYNEENKPMGPFEILEILKEKSLSKLDYEYTTTLLQHISNYYMGENVLLNTGEIAKIIQVDLNNLSKPLLLKDGEFLDLRSNKEIYIKELL</sequence>
<dbReference type="CDD" id="cd00077">
    <property type="entry name" value="HDc"/>
    <property type="match status" value="1"/>
</dbReference>
<dbReference type="GO" id="GO:0016787">
    <property type="term" value="F:hydrolase activity"/>
    <property type="evidence" value="ECO:0007669"/>
    <property type="project" value="UniProtKB-KW"/>
</dbReference>
<dbReference type="PANTHER" id="PTHR43155:SF2">
    <property type="entry name" value="CYCLIC DI-GMP PHOSPHODIESTERASE PA4108"/>
    <property type="match status" value="1"/>
</dbReference>
<comment type="caution">
    <text evidence="2">The sequence shown here is derived from an EMBL/GenBank/DDBJ whole genome shotgun (WGS) entry which is preliminary data.</text>
</comment>
<dbReference type="InterPro" id="IPR037522">
    <property type="entry name" value="HD_GYP_dom"/>
</dbReference>
<dbReference type="EMBL" id="LRDH01000103">
    <property type="protein sequence ID" value="PPV15008.1"/>
    <property type="molecule type" value="Genomic_DNA"/>
</dbReference>
<accession>A0A2S7FAV9</accession>
<feature type="domain" description="HD-GYP" evidence="1">
    <location>
        <begin position="112"/>
        <end position="308"/>
    </location>
</feature>
<protein>
    <submittedName>
        <fullName evidence="2">HD family phosphohydrolase</fullName>
    </submittedName>
</protein>
<organism evidence="2 3">
    <name type="scientific">Clostridium butyricum</name>
    <dbReference type="NCBI Taxonomy" id="1492"/>
    <lineage>
        <taxon>Bacteria</taxon>
        <taxon>Bacillati</taxon>
        <taxon>Bacillota</taxon>
        <taxon>Clostridia</taxon>
        <taxon>Eubacteriales</taxon>
        <taxon>Clostridiaceae</taxon>
        <taxon>Clostridium</taxon>
    </lineage>
</organism>
<dbReference type="InterPro" id="IPR003607">
    <property type="entry name" value="HD/PDEase_dom"/>
</dbReference>
<dbReference type="AlphaFoldDB" id="A0A2S7FAV9"/>
<evidence type="ECO:0000313" key="3">
    <source>
        <dbReference type="Proteomes" id="UP000238081"/>
    </source>
</evidence>
<reference evidence="2 3" key="1">
    <citation type="submission" date="2016-01" db="EMBL/GenBank/DDBJ databases">
        <title>Characterization of the Clostridium difficile lineages that are prevalent in Hong Kong and China.</title>
        <authorList>
            <person name="Kwok J.S.-L."/>
            <person name="Lam W.-Y."/>
            <person name="Ip M."/>
            <person name="Chan T.-F."/>
            <person name="Hawkey P.M."/>
            <person name="Tsui S.K.-W."/>
        </authorList>
    </citation>
    <scope>NUCLEOTIDE SEQUENCE [LARGE SCALE GENOMIC DNA]</scope>
    <source>
        <strain evidence="2 3">300064</strain>
    </source>
</reference>
<dbReference type="SUPFAM" id="SSF109604">
    <property type="entry name" value="HD-domain/PDEase-like"/>
    <property type="match status" value="1"/>
</dbReference>
<proteinExistence type="predicted"/>
<dbReference type="PROSITE" id="PS51832">
    <property type="entry name" value="HD_GYP"/>
    <property type="match status" value="1"/>
</dbReference>